<dbReference type="SUPFAM" id="SSF55874">
    <property type="entry name" value="ATPase domain of HSP90 chaperone/DNA topoisomerase II/histidine kinase"/>
    <property type="match status" value="1"/>
</dbReference>
<dbReference type="AlphaFoldDB" id="A0A646KRU0"/>
<keyword evidence="1" id="KW-0808">Transferase</keyword>
<keyword evidence="3" id="KW-0547">Nucleotide-binding</keyword>
<evidence type="ECO:0000313" key="4">
    <source>
        <dbReference type="Proteomes" id="UP000419138"/>
    </source>
</evidence>
<reference evidence="3 4" key="1">
    <citation type="submission" date="2019-05" db="EMBL/GenBank/DDBJ databases">
        <title>Comparative genomics and metabolomics analyses of clavulanic acid producing Streptomyces species provides insight into specialized metabolism and evolution of beta-lactam biosynthetic gene clusters.</title>
        <authorList>
            <person name="Moore M.A."/>
            <person name="Cruz-Morales P."/>
            <person name="Barona Gomez F."/>
            <person name="Kapil T."/>
        </authorList>
    </citation>
    <scope>NUCLEOTIDE SEQUENCE [LARGE SCALE GENOMIC DNA]</scope>
    <source>
        <strain evidence="3 4">NRRL 5741</strain>
    </source>
</reference>
<dbReference type="RefSeq" id="WP_153526130.1">
    <property type="nucleotide sequence ID" value="NZ_JBEPDZ010000048.1"/>
</dbReference>
<feature type="domain" description="Histidine kinase/HSP90-like ATPase" evidence="2">
    <location>
        <begin position="27"/>
        <end position="128"/>
    </location>
</feature>
<keyword evidence="4" id="KW-1185">Reference proteome</keyword>
<dbReference type="InterPro" id="IPR003594">
    <property type="entry name" value="HATPase_dom"/>
</dbReference>
<keyword evidence="1" id="KW-0723">Serine/threonine-protein kinase</keyword>
<dbReference type="PANTHER" id="PTHR35526:SF3">
    <property type="entry name" value="ANTI-SIGMA-F FACTOR RSBW"/>
    <property type="match status" value="1"/>
</dbReference>
<dbReference type="GO" id="GO:0005524">
    <property type="term" value="F:ATP binding"/>
    <property type="evidence" value="ECO:0007669"/>
    <property type="project" value="UniProtKB-KW"/>
</dbReference>
<dbReference type="Gene3D" id="3.30.565.10">
    <property type="entry name" value="Histidine kinase-like ATPase, C-terminal domain"/>
    <property type="match status" value="1"/>
</dbReference>
<proteinExistence type="predicted"/>
<dbReference type="PANTHER" id="PTHR35526">
    <property type="entry name" value="ANTI-SIGMA-F FACTOR RSBW-RELATED"/>
    <property type="match status" value="1"/>
</dbReference>
<evidence type="ECO:0000259" key="2">
    <source>
        <dbReference type="Pfam" id="PF13581"/>
    </source>
</evidence>
<sequence length="144" mass="15337">MTKGLPPAANRSAALHSFTVGFAPAEYRVRQMRRITYANLCHWGLDDLTDAATLVVSELVTNAIQHAGGGPVSLSVEHHPCELLVEVTDGSQVVPVPRQAGDDDESGRGLFLIAAMAEAWGVSEDGGTKWCSLPLPTDNSRRSA</sequence>
<dbReference type="OrthoDB" id="4166172at2"/>
<dbReference type="Proteomes" id="UP000419138">
    <property type="component" value="Unassembled WGS sequence"/>
</dbReference>
<dbReference type="EMBL" id="VCLA01000194">
    <property type="protein sequence ID" value="MQT04820.1"/>
    <property type="molecule type" value="Genomic_DNA"/>
</dbReference>
<dbReference type="InterPro" id="IPR050267">
    <property type="entry name" value="Anti-sigma-factor_SerPK"/>
</dbReference>
<comment type="caution">
    <text evidence="3">The sequence shown here is derived from an EMBL/GenBank/DDBJ whole genome shotgun (WGS) entry which is preliminary data.</text>
</comment>
<keyword evidence="3" id="KW-0067">ATP-binding</keyword>
<protein>
    <submittedName>
        <fullName evidence="3">ATP-binding protein</fullName>
    </submittedName>
</protein>
<dbReference type="Pfam" id="PF13581">
    <property type="entry name" value="HATPase_c_2"/>
    <property type="match status" value="1"/>
</dbReference>
<organism evidence="3 4">
    <name type="scientific">Streptomyces jumonjinensis</name>
    <dbReference type="NCBI Taxonomy" id="1945"/>
    <lineage>
        <taxon>Bacteria</taxon>
        <taxon>Bacillati</taxon>
        <taxon>Actinomycetota</taxon>
        <taxon>Actinomycetes</taxon>
        <taxon>Kitasatosporales</taxon>
        <taxon>Streptomycetaceae</taxon>
        <taxon>Streptomyces</taxon>
    </lineage>
</organism>
<name>A0A646KRU0_STRJU</name>
<dbReference type="InterPro" id="IPR036890">
    <property type="entry name" value="HATPase_C_sf"/>
</dbReference>
<evidence type="ECO:0000256" key="1">
    <source>
        <dbReference type="ARBA" id="ARBA00022527"/>
    </source>
</evidence>
<keyword evidence="1" id="KW-0418">Kinase</keyword>
<gene>
    <name evidence="3" type="ORF">FF041_33180</name>
</gene>
<dbReference type="CDD" id="cd16936">
    <property type="entry name" value="HATPase_RsbW-like"/>
    <property type="match status" value="1"/>
</dbReference>
<evidence type="ECO:0000313" key="3">
    <source>
        <dbReference type="EMBL" id="MQT04820.1"/>
    </source>
</evidence>
<accession>A0A646KRU0</accession>
<dbReference type="GO" id="GO:0004674">
    <property type="term" value="F:protein serine/threonine kinase activity"/>
    <property type="evidence" value="ECO:0007669"/>
    <property type="project" value="UniProtKB-KW"/>
</dbReference>